<keyword evidence="5" id="KW-1185">Reference proteome</keyword>
<dbReference type="EMBL" id="JSWE01000096">
    <property type="protein sequence ID" value="KIE05391.1"/>
    <property type="molecule type" value="Genomic_DNA"/>
</dbReference>
<evidence type="ECO:0000313" key="5">
    <source>
        <dbReference type="Proteomes" id="UP000031258"/>
    </source>
</evidence>
<sequence>MKIKSVCVFCGARDSVDKEYIDLAAECGKMMSSKGIDLVYGGGRTGMMGAVSKAVTDTGGKVVGIYPKLLDDLEPLNTNLDNTIFVKSMFERKELMIEKSDAFLILPGGFGTLDEIFEVVTLKILKQHDKPIIICNYNNFWQNLIDCCEEIINKKFARTHARDTYEIADTLEDVFVKLGY</sequence>
<dbReference type="PATRIC" id="fig|86105.3.peg.967"/>
<dbReference type="Gene3D" id="3.40.50.450">
    <property type="match status" value="1"/>
</dbReference>
<evidence type="ECO:0000256" key="2">
    <source>
        <dbReference type="ARBA" id="ARBA00006763"/>
    </source>
</evidence>
<dbReference type="SUPFAM" id="SSF102405">
    <property type="entry name" value="MCP/YpsA-like"/>
    <property type="match status" value="1"/>
</dbReference>
<comment type="similarity">
    <text evidence="2 3">Belongs to the LOG family.</text>
</comment>
<proteinExistence type="inferred from homology"/>
<evidence type="ECO:0000313" key="4">
    <source>
        <dbReference type="EMBL" id="KIE05391.1"/>
    </source>
</evidence>
<dbReference type="EC" id="3.2.2.n1" evidence="3"/>
<accession>A0A0C1MZB0</accession>
<dbReference type="PANTHER" id="PTHR31223:SF70">
    <property type="entry name" value="LOG FAMILY PROTEIN YJL055W"/>
    <property type="match status" value="1"/>
</dbReference>
<keyword evidence="3" id="KW-0378">Hydrolase</keyword>
<name>A0A0C1MZB0_9RICK</name>
<dbReference type="InterPro" id="IPR005269">
    <property type="entry name" value="LOG"/>
</dbReference>
<comment type="caution">
    <text evidence="4">The sequence shown here is derived from an EMBL/GenBank/DDBJ whole genome shotgun (WGS) entry which is preliminary data.</text>
</comment>
<comment type="catalytic activity">
    <reaction evidence="1">
        <text>AMP + H2O = D-ribose 5-phosphate + adenine</text>
        <dbReference type="Rhea" id="RHEA:20129"/>
        <dbReference type="ChEBI" id="CHEBI:15377"/>
        <dbReference type="ChEBI" id="CHEBI:16708"/>
        <dbReference type="ChEBI" id="CHEBI:78346"/>
        <dbReference type="ChEBI" id="CHEBI:456215"/>
        <dbReference type="EC" id="3.2.2.4"/>
    </reaction>
</comment>
<dbReference type="GO" id="GO:0009691">
    <property type="term" value="P:cytokinin biosynthetic process"/>
    <property type="evidence" value="ECO:0007669"/>
    <property type="project" value="UniProtKB-UniRule"/>
</dbReference>
<dbReference type="InterPro" id="IPR031100">
    <property type="entry name" value="LOG_fam"/>
</dbReference>
<protein>
    <recommendedName>
        <fullName evidence="3">Cytokinin riboside 5'-monophosphate phosphoribohydrolase</fullName>
        <ecNumber evidence="3">3.2.2.n1</ecNumber>
    </recommendedName>
</protein>
<evidence type="ECO:0000256" key="1">
    <source>
        <dbReference type="ARBA" id="ARBA00000274"/>
    </source>
</evidence>
<organism evidence="4 5">
    <name type="scientific">Candidatus Jidaibacter acanthamoebae</name>
    <dbReference type="NCBI Taxonomy" id="86105"/>
    <lineage>
        <taxon>Bacteria</taxon>
        <taxon>Pseudomonadati</taxon>
        <taxon>Pseudomonadota</taxon>
        <taxon>Alphaproteobacteria</taxon>
        <taxon>Rickettsiales</taxon>
        <taxon>Candidatus Midichloriaceae</taxon>
        <taxon>Candidatus Jidaibacter</taxon>
    </lineage>
</organism>
<dbReference type="Pfam" id="PF03641">
    <property type="entry name" value="Lysine_decarbox"/>
    <property type="match status" value="1"/>
</dbReference>
<dbReference type="GO" id="GO:0008714">
    <property type="term" value="F:AMP nucleosidase activity"/>
    <property type="evidence" value="ECO:0007669"/>
    <property type="project" value="UniProtKB-EC"/>
</dbReference>
<dbReference type="NCBIfam" id="TIGR00730">
    <property type="entry name" value="Rossman fold protein, TIGR00730 family"/>
    <property type="match status" value="1"/>
</dbReference>
<dbReference type="STRING" id="86105.NF27_DT01650"/>
<reference evidence="4 5" key="1">
    <citation type="submission" date="2014-11" db="EMBL/GenBank/DDBJ databases">
        <title>A Rickettsiales Symbiont of Amoebae With Ancient Features.</title>
        <authorList>
            <person name="Schulz F."/>
            <person name="Martijn J."/>
            <person name="Wascher F."/>
            <person name="Kostanjsek R."/>
            <person name="Ettema T.J."/>
            <person name="Horn M."/>
        </authorList>
    </citation>
    <scope>NUCLEOTIDE SEQUENCE [LARGE SCALE GENOMIC DNA]</scope>
    <source>
        <strain evidence="4 5">UWC36</strain>
    </source>
</reference>
<gene>
    <name evidence="4" type="ORF">NF27_DT01650</name>
</gene>
<keyword evidence="3" id="KW-0203">Cytokinin biosynthesis</keyword>
<dbReference type="OrthoDB" id="9801098at2"/>
<dbReference type="GO" id="GO:0005829">
    <property type="term" value="C:cytosol"/>
    <property type="evidence" value="ECO:0007669"/>
    <property type="project" value="TreeGrafter"/>
</dbReference>
<dbReference type="Proteomes" id="UP000031258">
    <property type="component" value="Unassembled WGS sequence"/>
</dbReference>
<dbReference type="RefSeq" id="WP_039456489.1">
    <property type="nucleotide sequence ID" value="NZ_JSWE01000096.1"/>
</dbReference>
<dbReference type="PANTHER" id="PTHR31223">
    <property type="entry name" value="LOG FAMILY PROTEIN YJL055W"/>
    <property type="match status" value="1"/>
</dbReference>
<dbReference type="AlphaFoldDB" id="A0A0C1MZB0"/>
<evidence type="ECO:0000256" key="3">
    <source>
        <dbReference type="RuleBase" id="RU363015"/>
    </source>
</evidence>